<proteinExistence type="predicted"/>
<feature type="signal peptide" evidence="1">
    <location>
        <begin position="1"/>
        <end position="18"/>
    </location>
</feature>
<feature type="chain" id="PRO_5003953256" evidence="1">
    <location>
        <begin position="19"/>
        <end position="216"/>
    </location>
</feature>
<evidence type="ECO:0000256" key="1">
    <source>
        <dbReference type="SAM" id="SignalP"/>
    </source>
</evidence>
<organism evidence="2 3">
    <name type="scientific">Theileria equi strain WA</name>
    <dbReference type="NCBI Taxonomy" id="1537102"/>
    <lineage>
        <taxon>Eukaryota</taxon>
        <taxon>Sar</taxon>
        <taxon>Alveolata</taxon>
        <taxon>Apicomplexa</taxon>
        <taxon>Aconoidasida</taxon>
        <taxon>Piroplasmida</taxon>
        <taxon>Theileriidae</taxon>
        <taxon>Theileria</taxon>
    </lineage>
</organism>
<dbReference type="EMBL" id="ACOU01000002">
    <property type="protein sequence ID" value="EKX73601.1"/>
    <property type="molecule type" value="Genomic_DNA"/>
</dbReference>
<comment type="caution">
    <text evidence="2">The sequence shown here is derived from an EMBL/GenBank/DDBJ whole genome shotgun (WGS) entry which is preliminary data.</text>
</comment>
<sequence>MRLFSLLSAAFLVGFCYCVPPNDRKDKGGVGETKTVKLDVNGIDTNLFSIEESFSGGVPLKTVTPKDGVLITSVVDGEKEVWKGLDKEHGQKVMICYDGESPASVIVNFVKADGKSTWRCYSVQDDGWEVVREEDHEKLLDKLKNKAPKNVPSLPGTIDINNPDREQCGCFYHFFYANSIELIVPKNIMVTKLMSGNESVWTPSSGEKFDHVRAIS</sequence>
<reference evidence="2 3" key="1">
    <citation type="journal article" date="2012" name="BMC Genomics">
        <title>Comparative genomic analysis and phylogenetic position of Theileria equi.</title>
        <authorList>
            <person name="Kappmeyer L.S."/>
            <person name="Thiagarajan M."/>
            <person name="Herndon D.R."/>
            <person name="Ramsay J.D."/>
            <person name="Caler E."/>
            <person name="Djikeng A."/>
            <person name="Gillespie J.J."/>
            <person name="Lau A.O."/>
            <person name="Roalson E.H."/>
            <person name="Silva J.C."/>
            <person name="Silva M.G."/>
            <person name="Suarez C.E."/>
            <person name="Ueti M.W."/>
            <person name="Nene V.M."/>
            <person name="Mealey R.H."/>
            <person name="Knowles D.P."/>
            <person name="Brayton K.A."/>
        </authorList>
    </citation>
    <scope>NUCLEOTIDE SEQUENCE [LARGE SCALE GENOMIC DNA]</scope>
    <source>
        <strain evidence="2 3">WA</strain>
    </source>
</reference>
<accession>L1LE28</accession>
<name>L1LE28_THEEQ</name>
<keyword evidence="3" id="KW-1185">Reference proteome</keyword>
<dbReference type="GeneID" id="15806524"/>
<gene>
    <name evidence="2" type="ORF">BEWA_036370</name>
</gene>
<evidence type="ECO:0000313" key="2">
    <source>
        <dbReference type="EMBL" id="EKX73601.1"/>
    </source>
</evidence>
<dbReference type="RefSeq" id="XP_004833053.1">
    <property type="nucleotide sequence ID" value="XM_004832996.1"/>
</dbReference>
<dbReference type="Proteomes" id="UP000031512">
    <property type="component" value="Unassembled WGS sequence"/>
</dbReference>
<dbReference type="KEGG" id="beq:BEWA_036370"/>
<dbReference type="VEuPathDB" id="PiroplasmaDB:BEWA_036370"/>
<dbReference type="OrthoDB" id="360827at2759"/>
<evidence type="ECO:0000313" key="3">
    <source>
        <dbReference type="Proteomes" id="UP000031512"/>
    </source>
</evidence>
<dbReference type="Pfam" id="PF04385">
    <property type="entry name" value="FAINT"/>
    <property type="match status" value="1"/>
</dbReference>
<protein>
    <submittedName>
        <fullName evidence="2">Signal peptide containing protein</fullName>
    </submittedName>
</protein>
<dbReference type="AlphaFoldDB" id="L1LE28"/>
<keyword evidence="1" id="KW-0732">Signal</keyword>
<dbReference type="InterPro" id="IPR007480">
    <property type="entry name" value="DUF529"/>
</dbReference>